<sequence length="299" mass="33870">MPADGRSVRFRDEDRSRTSPRSRDSGLGSSTEQAHVGGRSDRIFTAQDYEDQRYNVRALQEALDSSNENVNKYKKRVVDLDQELSSSRRTVREQEADMRGLITANETLKDTNKGLLKENESLKNENFDLRQRLTTYSPSDPEYMMSGGSGESSDGIRRSRSKRHSKNDSQELKDRMKERINKGNQEAEASGSKSTHKDSEKKRERRQSVSKPTRKPYIEEPPNTDRRERRGPPVTTRGFDHLNYTTSPPASSPARVDYAASSPRSSGPSSYTSYAPSSGDYYPAPLPPKNSSTRKHRQN</sequence>
<comment type="caution">
    <text evidence="2">The sequence shown here is derived from an EMBL/GenBank/DDBJ whole genome shotgun (WGS) entry which is preliminary data.</text>
</comment>
<feature type="compositionally biased region" description="Basic and acidic residues" evidence="1">
    <location>
        <begin position="1"/>
        <end position="24"/>
    </location>
</feature>
<evidence type="ECO:0000313" key="2">
    <source>
        <dbReference type="EMBL" id="KAK9414849.1"/>
    </source>
</evidence>
<dbReference type="Proteomes" id="UP001408356">
    <property type="component" value="Unassembled WGS sequence"/>
</dbReference>
<reference evidence="2 3" key="1">
    <citation type="journal article" date="2024" name="J. Plant Pathol.">
        <title>Sequence and assembly of the genome of Seiridium unicorne, isolate CBS 538.82, causal agent of cypress canker disease.</title>
        <authorList>
            <person name="Scali E."/>
            <person name="Rocca G.D."/>
            <person name="Danti R."/>
            <person name="Garbelotto M."/>
            <person name="Barberini S."/>
            <person name="Baroncelli R."/>
            <person name="Emiliani G."/>
        </authorList>
    </citation>
    <scope>NUCLEOTIDE SEQUENCE [LARGE SCALE GENOMIC DNA]</scope>
    <source>
        <strain evidence="2 3">BM-138-508</strain>
    </source>
</reference>
<dbReference type="EMBL" id="JARVKF010000421">
    <property type="protein sequence ID" value="KAK9414849.1"/>
    <property type="molecule type" value="Genomic_DNA"/>
</dbReference>
<feature type="region of interest" description="Disordered" evidence="1">
    <location>
        <begin position="1"/>
        <end position="46"/>
    </location>
</feature>
<proteinExistence type="predicted"/>
<accession>A0ABR2UK14</accession>
<feature type="compositionally biased region" description="Basic and acidic residues" evidence="1">
    <location>
        <begin position="112"/>
        <end position="131"/>
    </location>
</feature>
<gene>
    <name evidence="2" type="ORF">SUNI508_10792</name>
</gene>
<evidence type="ECO:0000313" key="3">
    <source>
        <dbReference type="Proteomes" id="UP001408356"/>
    </source>
</evidence>
<evidence type="ECO:0000256" key="1">
    <source>
        <dbReference type="SAM" id="MobiDB-lite"/>
    </source>
</evidence>
<feature type="region of interest" description="Disordered" evidence="1">
    <location>
        <begin position="112"/>
        <end position="299"/>
    </location>
</feature>
<organism evidence="2 3">
    <name type="scientific">Seiridium unicorne</name>
    <dbReference type="NCBI Taxonomy" id="138068"/>
    <lineage>
        <taxon>Eukaryota</taxon>
        <taxon>Fungi</taxon>
        <taxon>Dikarya</taxon>
        <taxon>Ascomycota</taxon>
        <taxon>Pezizomycotina</taxon>
        <taxon>Sordariomycetes</taxon>
        <taxon>Xylariomycetidae</taxon>
        <taxon>Amphisphaeriales</taxon>
        <taxon>Sporocadaceae</taxon>
        <taxon>Seiridium</taxon>
    </lineage>
</organism>
<keyword evidence="3" id="KW-1185">Reference proteome</keyword>
<feature type="compositionally biased region" description="Basic and acidic residues" evidence="1">
    <location>
        <begin position="166"/>
        <end position="181"/>
    </location>
</feature>
<name>A0ABR2UK14_9PEZI</name>
<feature type="compositionally biased region" description="Low complexity" evidence="1">
    <location>
        <begin position="258"/>
        <end position="278"/>
    </location>
</feature>
<protein>
    <submittedName>
        <fullName evidence="2">Uncharacterized protein</fullName>
    </submittedName>
</protein>